<dbReference type="InterPro" id="IPR036291">
    <property type="entry name" value="NAD(P)-bd_dom_sf"/>
</dbReference>
<dbReference type="OrthoDB" id="542013at2759"/>
<dbReference type="VEuPathDB" id="FungiDB:CC1G_02720"/>
<gene>
    <name evidence="2" type="ORF">CC1G_02720</name>
</gene>
<dbReference type="GO" id="GO:0016491">
    <property type="term" value="F:oxidoreductase activity"/>
    <property type="evidence" value="ECO:0007669"/>
    <property type="project" value="UniProtKB-KW"/>
</dbReference>
<dbReference type="PRINTS" id="PR00081">
    <property type="entry name" value="GDHRDH"/>
</dbReference>
<dbReference type="InParanoid" id="A8PBS2"/>
<keyword evidence="3" id="KW-1185">Reference proteome</keyword>
<dbReference type="OMA" id="THIADHS"/>
<organism evidence="2 3">
    <name type="scientific">Coprinopsis cinerea (strain Okayama-7 / 130 / ATCC MYA-4618 / FGSC 9003)</name>
    <name type="common">Inky cap fungus</name>
    <name type="synonym">Hormographiella aspergillata</name>
    <dbReference type="NCBI Taxonomy" id="240176"/>
    <lineage>
        <taxon>Eukaryota</taxon>
        <taxon>Fungi</taxon>
        <taxon>Dikarya</taxon>
        <taxon>Basidiomycota</taxon>
        <taxon>Agaricomycotina</taxon>
        <taxon>Agaricomycetes</taxon>
        <taxon>Agaricomycetidae</taxon>
        <taxon>Agaricales</taxon>
        <taxon>Agaricineae</taxon>
        <taxon>Psathyrellaceae</taxon>
        <taxon>Coprinopsis</taxon>
    </lineage>
</organism>
<reference evidence="2 3" key="1">
    <citation type="journal article" date="2010" name="Proc. Natl. Acad. Sci. U.S.A.">
        <title>Insights into evolution of multicellular fungi from the assembled chromosomes of the mushroom Coprinopsis cinerea (Coprinus cinereus).</title>
        <authorList>
            <person name="Stajich J.E."/>
            <person name="Wilke S.K."/>
            <person name="Ahren D."/>
            <person name="Au C.H."/>
            <person name="Birren B.W."/>
            <person name="Borodovsky M."/>
            <person name="Burns C."/>
            <person name="Canback B."/>
            <person name="Casselton L.A."/>
            <person name="Cheng C.K."/>
            <person name="Deng J."/>
            <person name="Dietrich F.S."/>
            <person name="Fargo D.C."/>
            <person name="Farman M.L."/>
            <person name="Gathman A.C."/>
            <person name="Goldberg J."/>
            <person name="Guigo R."/>
            <person name="Hoegger P.J."/>
            <person name="Hooker J.B."/>
            <person name="Huggins A."/>
            <person name="James T.Y."/>
            <person name="Kamada T."/>
            <person name="Kilaru S."/>
            <person name="Kodira C."/>
            <person name="Kues U."/>
            <person name="Kupfer D."/>
            <person name="Kwan H.S."/>
            <person name="Lomsadze A."/>
            <person name="Li W."/>
            <person name="Lilly W.W."/>
            <person name="Ma L.J."/>
            <person name="Mackey A.J."/>
            <person name="Manning G."/>
            <person name="Martin F."/>
            <person name="Muraguchi H."/>
            <person name="Natvig D.O."/>
            <person name="Palmerini H."/>
            <person name="Ramesh M.A."/>
            <person name="Rehmeyer C.J."/>
            <person name="Roe B.A."/>
            <person name="Shenoy N."/>
            <person name="Stanke M."/>
            <person name="Ter-Hovhannisyan V."/>
            <person name="Tunlid A."/>
            <person name="Velagapudi R."/>
            <person name="Vision T.J."/>
            <person name="Zeng Q."/>
            <person name="Zolan M.E."/>
            <person name="Pukkila P.J."/>
        </authorList>
    </citation>
    <scope>NUCLEOTIDE SEQUENCE [LARGE SCALE GENOMIC DNA]</scope>
    <source>
        <strain evidence="3">Okayama-7 / 130 / ATCC MYA-4618 / FGSC 9003</strain>
    </source>
</reference>
<name>A8PBS2_COPC7</name>
<keyword evidence="1" id="KW-0560">Oxidoreductase</keyword>
<dbReference type="InterPro" id="IPR002347">
    <property type="entry name" value="SDR_fam"/>
</dbReference>
<sequence length="357" mass="40056">MKLSFFDFFAGQFRETVPPVLDVDLTGKTIVVTGANSGIGYEAAKHFARMNGRVILACRSKEKGERALAQIKEDTGRSNVHLRLLDLSKFSSVIEFADQFAKEEDRLDILVANAAISTDKYRTTTEAGRKRKYNPSNRDPVLTHTHCSLQVNCLSTLLLCVLLIPSLLKTAERFGTEPRLTIVGSEVHYWTKLERKVIGSEDPLRTFSSKEYCTKLVMLRRYLDSKLIALFIARRLAESLKDTPIVTNIVNPGYCLSELQRDAGFLQRIFGMIMNLLIARTGEEGARQLVWAAVSEDKGDLRGAYVSAMAVQEPSDWSLSEEGLTAEDKLWKGMVWELSKVEPRVINILSEKTSSID</sequence>
<comment type="caution">
    <text evidence="2">The sequence shown here is derived from an EMBL/GenBank/DDBJ whole genome shotgun (WGS) entry which is preliminary data.</text>
</comment>
<proteinExistence type="predicted"/>
<dbReference type="PANTHER" id="PTHR43157">
    <property type="entry name" value="PHOSPHATIDYLINOSITOL-GLYCAN BIOSYNTHESIS CLASS F PROTEIN-RELATED"/>
    <property type="match status" value="1"/>
</dbReference>
<dbReference type="GeneID" id="6016890"/>
<dbReference type="RefSeq" id="XP_001840257.1">
    <property type="nucleotide sequence ID" value="XM_001840205.1"/>
</dbReference>
<evidence type="ECO:0000313" key="2">
    <source>
        <dbReference type="EMBL" id="EAU81704.1"/>
    </source>
</evidence>
<accession>A8PBS2</accession>
<dbReference type="AlphaFoldDB" id="A8PBS2"/>
<evidence type="ECO:0000256" key="1">
    <source>
        <dbReference type="ARBA" id="ARBA00023002"/>
    </source>
</evidence>
<dbReference type="PANTHER" id="PTHR43157:SF31">
    <property type="entry name" value="PHOSPHATIDYLINOSITOL-GLYCAN BIOSYNTHESIS CLASS F PROTEIN"/>
    <property type="match status" value="1"/>
</dbReference>
<dbReference type="Gene3D" id="3.40.50.720">
    <property type="entry name" value="NAD(P)-binding Rossmann-like Domain"/>
    <property type="match status" value="1"/>
</dbReference>
<dbReference type="SUPFAM" id="SSF51735">
    <property type="entry name" value="NAD(P)-binding Rossmann-fold domains"/>
    <property type="match status" value="1"/>
</dbReference>
<dbReference type="EMBL" id="AACS02000004">
    <property type="protein sequence ID" value="EAU81704.1"/>
    <property type="molecule type" value="Genomic_DNA"/>
</dbReference>
<protein>
    <submittedName>
        <fullName evidence="2">Retinol dehydrogenase 12</fullName>
    </submittedName>
</protein>
<evidence type="ECO:0000313" key="3">
    <source>
        <dbReference type="Proteomes" id="UP000001861"/>
    </source>
</evidence>
<dbReference type="eggNOG" id="KOG1208">
    <property type="taxonomic scope" value="Eukaryota"/>
</dbReference>
<dbReference type="Proteomes" id="UP000001861">
    <property type="component" value="Unassembled WGS sequence"/>
</dbReference>
<dbReference type="Pfam" id="PF00106">
    <property type="entry name" value="adh_short"/>
    <property type="match status" value="1"/>
</dbReference>
<dbReference type="KEGG" id="cci:CC1G_02720"/>